<dbReference type="Proteomes" id="UP000323506">
    <property type="component" value="Chromosome A05"/>
</dbReference>
<dbReference type="InterPro" id="IPR036691">
    <property type="entry name" value="Endo/exonu/phosph_ase_sf"/>
</dbReference>
<accession>A0A5D2GPE3</accession>
<name>A0A5D2GPE3_GOSDA</name>
<dbReference type="SUPFAM" id="SSF56219">
    <property type="entry name" value="DNase I-like"/>
    <property type="match status" value="1"/>
</dbReference>
<gene>
    <name evidence="1" type="ORF">ES288_A05G340400v1</name>
</gene>
<protein>
    <recommendedName>
        <fullName evidence="3">Endonuclease/exonuclease/phosphatase domain-containing protein</fullName>
    </recommendedName>
</protein>
<keyword evidence="2" id="KW-1185">Reference proteome</keyword>
<organism evidence="1 2">
    <name type="scientific">Gossypium darwinii</name>
    <name type="common">Darwin's cotton</name>
    <name type="synonym">Gossypium barbadense var. darwinii</name>
    <dbReference type="NCBI Taxonomy" id="34276"/>
    <lineage>
        <taxon>Eukaryota</taxon>
        <taxon>Viridiplantae</taxon>
        <taxon>Streptophyta</taxon>
        <taxon>Embryophyta</taxon>
        <taxon>Tracheophyta</taxon>
        <taxon>Spermatophyta</taxon>
        <taxon>Magnoliopsida</taxon>
        <taxon>eudicotyledons</taxon>
        <taxon>Gunneridae</taxon>
        <taxon>Pentapetalae</taxon>
        <taxon>rosids</taxon>
        <taxon>malvids</taxon>
        <taxon>Malvales</taxon>
        <taxon>Malvaceae</taxon>
        <taxon>Malvoideae</taxon>
        <taxon>Gossypium</taxon>
    </lineage>
</organism>
<reference evidence="1 2" key="1">
    <citation type="submission" date="2019-06" db="EMBL/GenBank/DDBJ databases">
        <title>WGS assembly of Gossypium darwinii.</title>
        <authorList>
            <person name="Chen Z.J."/>
            <person name="Sreedasyam A."/>
            <person name="Ando A."/>
            <person name="Song Q."/>
            <person name="De L."/>
            <person name="Hulse-Kemp A."/>
            <person name="Ding M."/>
            <person name="Ye W."/>
            <person name="Kirkbride R."/>
            <person name="Jenkins J."/>
            <person name="Plott C."/>
            <person name="Lovell J."/>
            <person name="Lin Y.-M."/>
            <person name="Vaughn R."/>
            <person name="Liu B."/>
            <person name="Li W."/>
            <person name="Simpson S."/>
            <person name="Scheffler B."/>
            <person name="Saski C."/>
            <person name="Grover C."/>
            <person name="Hu G."/>
            <person name="Conover J."/>
            <person name="Carlson J."/>
            <person name="Shu S."/>
            <person name="Boston L."/>
            <person name="Williams M."/>
            <person name="Peterson D."/>
            <person name="Mcgee K."/>
            <person name="Jones D."/>
            <person name="Wendel J."/>
            <person name="Stelly D."/>
            <person name="Grimwood J."/>
            <person name="Schmutz J."/>
        </authorList>
    </citation>
    <scope>NUCLEOTIDE SEQUENCE [LARGE SCALE GENOMIC DNA]</scope>
    <source>
        <strain evidence="1">1808015.09</strain>
    </source>
</reference>
<evidence type="ECO:0000313" key="2">
    <source>
        <dbReference type="Proteomes" id="UP000323506"/>
    </source>
</evidence>
<dbReference type="AlphaFoldDB" id="A0A5D2GPE3"/>
<proteinExistence type="predicted"/>
<dbReference type="EMBL" id="CM017692">
    <property type="protein sequence ID" value="TYH19286.1"/>
    <property type="molecule type" value="Genomic_DNA"/>
</dbReference>
<evidence type="ECO:0008006" key="3">
    <source>
        <dbReference type="Google" id="ProtNLM"/>
    </source>
</evidence>
<sequence>MKNRSRDGATNFLCTVVYTNPQPSTKCDVWRFLDLFAVSMVGPWIIVGDFNSILDNLEMMGVQETQELVVDCSTSFCLTMGLGIWDLVVIARFSVSKIVV</sequence>
<evidence type="ECO:0000313" key="1">
    <source>
        <dbReference type="EMBL" id="TYH19286.1"/>
    </source>
</evidence>